<feature type="domain" description="Leucine-binding protein" evidence="4">
    <location>
        <begin position="30"/>
        <end position="368"/>
    </location>
</feature>
<dbReference type="CDD" id="cd06327">
    <property type="entry name" value="PBP1_SBP-like"/>
    <property type="match status" value="1"/>
</dbReference>
<evidence type="ECO:0000256" key="1">
    <source>
        <dbReference type="ARBA" id="ARBA00010062"/>
    </source>
</evidence>
<dbReference type="PANTHER" id="PTHR30483:SF6">
    <property type="entry name" value="PERIPLASMIC BINDING PROTEIN OF ABC TRANSPORTER FOR NATURAL AMINO ACIDS"/>
    <property type="match status" value="1"/>
</dbReference>
<dbReference type="SUPFAM" id="SSF53822">
    <property type="entry name" value="Periplasmic binding protein-like I"/>
    <property type="match status" value="1"/>
</dbReference>
<dbReference type="Gene3D" id="3.40.50.2300">
    <property type="match status" value="2"/>
</dbReference>
<dbReference type="InterPro" id="IPR028081">
    <property type="entry name" value="Leu-bd"/>
</dbReference>
<reference evidence="6" key="1">
    <citation type="journal article" date="2020" name="MBio">
        <title>Horizontal gene transfer to a defensive symbiont with a reduced genome amongst a multipartite beetle microbiome.</title>
        <authorList>
            <person name="Waterworth S.C."/>
            <person name="Florez L.V."/>
            <person name="Rees E.R."/>
            <person name="Hertweck C."/>
            <person name="Kaltenpoth M."/>
            <person name="Kwan J.C."/>
        </authorList>
    </citation>
    <scope>NUCLEOTIDE SEQUENCE [LARGE SCALE GENOMIC DNA]</scope>
</reference>
<dbReference type="AlphaFoldDB" id="A0A7V8JTA2"/>
<proteinExistence type="inferred from homology"/>
<protein>
    <recommendedName>
        <fullName evidence="4">Leucine-binding protein domain-containing protein</fullName>
    </recommendedName>
</protein>
<dbReference type="InterPro" id="IPR028082">
    <property type="entry name" value="Peripla_BP_I"/>
</dbReference>
<evidence type="ECO:0000313" key="5">
    <source>
        <dbReference type="EMBL" id="KAF1041349.1"/>
    </source>
</evidence>
<evidence type="ECO:0000313" key="6">
    <source>
        <dbReference type="Proteomes" id="UP000462435"/>
    </source>
</evidence>
<organism evidence="5 6">
    <name type="scientific">Herbaspirillum frisingense</name>
    <dbReference type="NCBI Taxonomy" id="92645"/>
    <lineage>
        <taxon>Bacteria</taxon>
        <taxon>Pseudomonadati</taxon>
        <taxon>Pseudomonadota</taxon>
        <taxon>Betaproteobacteria</taxon>
        <taxon>Burkholderiales</taxon>
        <taxon>Oxalobacteraceae</taxon>
        <taxon>Herbaspirillum</taxon>
    </lineage>
</organism>
<dbReference type="InterPro" id="IPR051010">
    <property type="entry name" value="BCAA_transport"/>
</dbReference>
<evidence type="ECO:0000256" key="2">
    <source>
        <dbReference type="ARBA" id="ARBA00022729"/>
    </source>
</evidence>
<comment type="caution">
    <text evidence="5">The sequence shown here is derived from an EMBL/GenBank/DDBJ whole genome shotgun (WGS) entry which is preliminary data.</text>
</comment>
<accession>A0A7V8JTA2</accession>
<dbReference type="PANTHER" id="PTHR30483">
    <property type="entry name" value="LEUCINE-SPECIFIC-BINDING PROTEIN"/>
    <property type="match status" value="1"/>
</dbReference>
<evidence type="ECO:0000256" key="3">
    <source>
        <dbReference type="SAM" id="SignalP"/>
    </source>
</evidence>
<dbReference type="Pfam" id="PF13458">
    <property type="entry name" value="Peripla_BP_6"/>
    <property type="match status" value="1"/>
</dbReference>
<sequence>MKKNIAGAVAGALASMILAAPTQAADAPKTIRLGVLTDMSGPYSSLAGRGSVVAAQMAIDDCLAKECKGMKIDLLSADHQNKADLASSKAREWIDTQRVDALVDLVNASVQLAVQKLVVEKDRVALYPGGTSRLTNEDCAPANSVQWMWDTYAQVAAVTRAINQPGSTWYYLTADYAFGKSLEADGKSVIEATGGKLLGSNRHPFPNADFSSAILQAQSSKANYIGLANAGADTINAIKAASEFGVAKRGQKVVGFILSAQDVHSIGLATAQGALLAESFYWDVDEQTRAWSNRYEALSKLGKPSMIHAGVYSSVYHYLKAAAASKTTDAKSVVQQMHKLPIQDPIVRNARLRPDGRMVHDYYLFTVKSPQESKGPWDLYRLDKVIPGDQAFKPLEQSACSAIARKG</sequence>
<dbReference type="Proteomes" id="UP000462435">
    <property type="component" value="Unassembled WGS sequence"/>
</dbReference>
<dbReference type="EMBL" id="WNDX01000126">
    <property type="protein sequence ID" value="KAF1041349.1"/>
    <property type="molecule type" value="Genomic_DNA"/>
</dbReference>
<name>A0A7V8JTA2_9BURK</name>
<keyword evidence="2 3" id="KW-0732">Signal</keyword>
<evidence type="ECO:0000259" key="4">
    <source>
        <dbReference type="Pfam" id="PF13458"/>
    </source>
</evidence>
<gene>
    <name evidence="5" type="ORF">GAK35_03369</name>
</gene>
<feature type="signal peptide" evidence="3">
    <location>
        <begin position="1"/>
        <end position="24"/>
    </location>
</feature>
<comment type="similarity">
    <text evidence="1">Belongs to the leucine-binding protein family.</text>
</comment>
<feature type="chain" id="PRO_5031243287" description="Leucine-binding protein domain-containing protein" evidence="3">
    <location>
        <begin position="25"/>
        <end position="407"/>
    </location>
</feature>